<dbReference type="Pfam" id="PF19406">
    <property type="entry name" value="PKD_5"/>
    <property type="match status" value="3"/>
</dbReference>
<feature type="chain" id="PRO_5045739424" evidence="1">
    <location>
        <begin position="20"/>
        <end position="1356"/>
    </location>
</feature>
<feature type="domain" description="PKD-like" evidence="2">
    <location>
        <begin position="737"/>
        <end position="823"/>
    </location>
</feature>
<dbReference type="NCBIfam" id="TIGR04131">
    <property type="entry name" value="Bac_Flav_CTERM"/>
    <property type="match status" value="1"/>
</dbReference>
<evidence type="ECO:0000256" key="1">
    <source>
        <dbReference type="SAM" id="SignalP"/>
    </source>
</evidence>
<dbReference type="InterPro" id="IPR026341">
    <property type="entry name" value="T9SS_type_B"/>
</dbReference>
<dbReference type="InterPro" id="IPR045828">
    <property type="entry name" value="PKD_Bacteroidetes"/>
</dbReference>
<dbReference type="RefSeq" id="WP_246916183.1">
    <property type="nucleotide sequence ID" value="NZ_CP090145.1"/>
</dbReference>
<protein>
    <submittedName>
        <fullName evidence="3">T9SS type B sorting domain-containing protein</fullName>
    </submittedName>
</protein>
<dbReference type="Proteomes" id="UP000830454">
    <property type="component" value="Chromosome"/>
</dbReference>
<reference evidence="3" key="2">
    <citation type="submission" date="2022-04" db="EMBL/GenBank/DDBJ databases">
        <title>Complete Genome Sequence of Flavobacterium sediminilitoris YSM-43, Isolated from a Tidal Sediment.</title>
        <authorList>
            <person name="Lee P.A."/>
        </authorList>
    </citation>
    <scope>NUCLEOTIDE SEQUENCE</scope>
    <source>
        <strain evidence="3">YSM-43</strain>
    </source>
</reference>
<gene>
    <name evidence="3" type="ORF">LXD69_16545</name>
</gene>
<feature type="signal peptide" evidence="1">
    <location>
        <begin position="1"/>
        <end position="19"/>
    </location>
</feature>
<feature type="domain" description="PKD-like" evidence="2">
    <location>
        <begin position="924"/>
        <end position="1010"/>
    </location>
</feature>
<reference evidence="3" key="1">
    <citation type="submission" date="2021-12" db="EMBL/GenBank/DDBJ databases">
        <authorList>
            <person name="Cha I.-T."/>
            <person name="Lee K.-E."/>
            <person name="Park S.-J."/>
        </authorList>
    </citation>
    <scope>NUCLEOTIDE SEQUENCE</scope>
    <source>
        <strain evidence="3">YSM-43</strain>
    </source>
</reference>
<keyword evidence="1" id="KW-0732">Signal</keyword>
<dbReference type="EMBL" id="CP090145">
    <property type="protein sequence ID" value="UOX33630.1"/>
    <property type="molecule type" value="Genomic_DNA"/>
</dbReference>
<proteinExistence type="predicted"/>
<sequence>MRSILTLFFTLISIHLMLAQNEPNDCVDAIVVCGNGSFSSNANGVGDIQEVSGCSGFEHNSIWLKINIVQSGTLGFDLIPDDTSITVDYDFWVYGADRSCNNLGSPIRCATTNPQLAGQPNNHTGMNGGTTLTTTGPGANGNSYVRWLTVTAGQSYYIAIDRPVGDGGFQIQWTGTATQNDGAFPTPPVANQIEDYKTCSNTANTGIFDLNSVRNDINPDLVNNTISFYTTLANATDGIDPLPNIISNTSNPQTIYAKVVDNVSGCYNLMEFNLRVYLVPNASISISNTQLCDGEDVTVTFTGTPGASIDYSIDGGTIQSAILDAITGDFVLTQTVTATTTFTLENVKILDSDNVTVLCNQVKNESVTVTTQTLPTVTILGDVTICENTSANINFTGTPNAEITYTIDGGTNQVITLDNSGQASITTPVLTSNSVYTLISATSTTAPFCSQVQSGTATITVIPLPTATIMGSTTCSNSTGTIAINGTPNAEVTYSVDGGTNQMITLDGTGEAIITTPILTSDSFYTLHNVAIGICNQPLNETVAVSVISSPTASISTTTPIICKNSTGTITINGTPNAEVTYSVDGGTNQIITLDGTGEAIITTSILTSNVTYNLVNVAIGTCNNQLTDNITITVNDLPTATITGDTICANNTGTITINGTPNAEVTYTVDSGTNQTITLNGTGQAIITTPVLTTNSNYNLINIVSNSSPFCSQTLNSSAQVIVNPKPVVTATPNTQTICSASLFTAQLNSSVVTGNIMYNWTVVQAINVTGATSETGFDVLTNLLTLVDNTVNGLVEYSITVTVDGCISDPVSVFVTVTPKPIISNVTYTDTICSGTTTDIVVTGSQNYIWNATVQNIDGNYQINGDETNINQIATLFNTSDLGYITLNIIPVLNGCEGDSYPVSIVVTPIPTVDTINFNLSEICSGDELQVSILGNPTGTVYDWVALLNGVTIQGGTTFGTTSGLINLIVTTSNPEIIGTLSFEITPRNGSCVGTPILSDEITVYPQPGKPIVLQSQTICSGGSPNFDIIVENPIIVGTEVEWTVLQSVGVTGATGGFGVAPVQINTDVLVNTSNTQGFVIYRAQSKLGNCTGEYTDYTVYVDPFPKPILEDGTICVEQATGLVFQKYRLYAGNFIGTNYSFTWYESSDPINHIAITNVPTLEVDSAGSYYVVVENVLTGCAGTSNIVIVTEINPATAIDYTVTNAFTDNATIEIILTGGNGEFQYQIDDGAFQNSNVFTNVSGGLHNVSVVDTQGCTYLTIDILVIDYPKFFTPNGDGIHDTWNITTLRGQSDSKIHIFDRYGKLIKQISPNGTGWDGTFNGQQLPSTDYWFTIEYSENLQQKIFKAHFSLKR</sequence>
<organism evidence="3 4">
    <name type="scientific">Flavobacterium sediminilitoris</name>
    <dbReference type="NCBI Taxonomy" id="2024526"/>
    <lineage>
        <taxon>Bacteria</taxon>
        <taxon>Pseudomonadati</taxon>
        <taxon>Bacteroidota</taxon>
        <taxon>Flavobacteriia</taxon>
        <taxon>Flavobacteriales</taxon>
        <taxon>Flavobacteriaceae</taxon>
        <taxon>Flavobacterium</taxon>
    </lineage>
</organism>
<dbReference type="Pfam" id="PF13585">
    <property type="entry name" value="CHU_C"/>
    <property type="match status" value="1"/>
</dbReference>
<name>A0ABY4HL82_9FLAO</name>
<evidence type="ECO:0000313" key="4">
    <source>
        <dbReference type="Proteomes" id="UP000830454"/>
    </source>
</evidence>
<feature type="domain" description="PKD-like" evidence="2">
    <location>
        <begin position="1019"/>
        <end position="1108"/>
    </location>
</feature>
<keyword evidence="4" id="KW-1185">Reference proteome</keyword>
<evidence type="ECO:0000259" key="2">
    <source>
        <dbReference type="Pfam" id="PF19406"/>
    </source>
</evidence>
<evidence type="ECO:0000313" key="3">
    <source>
        <dbReference type="EMBL" id="UOX33630.1"/>
    </source>
</evidence>
<accession>A0ABY4HL82</accession>